<proteinExistence type="predicted"/>
<accession>A0A0A9G342</accession>
<sequence length="19" mass="2111">MERKMNDNVLAKLSGCSQS</sequence>
<organism evidence="1">
    <name type="scientific">Arundo donax</name>
    <name type="common">Giant reed</name>
    <name type="synonym">Donax arundinaceus</name>
    <dbReference type="NCBI Taxonomy" id="35708"/>
    <lineage>
        <taxon>Eukaryota</taxon>
        <taxon>Viridiplantae</taxon>
        <taxon>Streptophyta</taxon>
        <taxon>Embryophyta</taxon>
        <taxon>Tracheophyta</taxon>
        <taxon>Spermatophyta</taxon>
        <taxon>Magnoliopsida</taxon>
        <taxon>Liliopsida</taxon>
        <taxon>Poales</taxon>
        <taxon>Poaceae</taxon>
        <taxon>PACMAD clade</taxon>
        <taxon>Arundinoideae</taxon>
        <taxon>Arundineae</taxon>
        <taxon>Arundo</taxon>
    </lineage>
</organism>
<dbReference type="AlphaFoldDB" id="A0A0A9G342"/>
<protein>
    <submittedName>
        <fullName evidence="1">Uncharacterized protein</fullName>
    </submittedName>
</protein>
<reference evidence="1" key="1">
    <citation type="submission" date="2014-09" db="EMBL/GenBank/DDBJ databases">
        <authorList>
            <person name="Magalhaes I.L.F."/>
            <person name="Oliveira U."/>
            <person name="Santos F.R."/>
            <person name="Vidigal T.H.D.A."/>
            <person name="Brescovit A.D."/>
            <person name="Santos A.J."/>
        </authorList>
    </citation>
    <scope>NUCLEOTIDE SEQUENCE</scope>
    <source>
        <tissue evidence="1">Shoot tissue taken approximately 20 cm above the soil surface</tissue>
    </source>
</reference>
<name>A0A0A9G342_ARUDO</name>
<dbReference type="EMBL" id="GBRH01178969">
    <property type="protein sequence ID" value="JAE18927.1"/>
    <property type="molecule type" value="Transcribed_RNA"/>
</dbReference>
<reference evidence="1" key="2">
    <citation type="journal article" date="2015" name="Data Brief">
        <title>Shoot transcriptome of the giant reed, Arundo donax.</title>
        <authorList>
            <person name="Barrero R.A."/>
            <person name="Guerrero F.D."/>
            <person name="Moolhuijzen P."/>
            <person name="Goolsby J.A."/>
            <person name="Tidwell J."/>
            <person name="Bellgard S.E."/>
            <person name="Bellgard M.I."/>
        </authorList>
    </citation>
    <scope>NUCLEOTIDE SEQUENCE</scope>
    <source>
        <tissue evidence="1">Shoot tissue taken approximately 20 cm above the soil surface</tissue>
    </source>
</reference>
<evidence type="ECO:0000313" key="1">
    <source>
        <dbReference type="EMBL" id="JAE18927.1"/>
    </source>
</evidence>